<dbReference type="PANTHER" id="PTHR47642">
    <property type="entry name" value="ATP-DEPENDENT DNA HELICASE"/>
    <property type="match status" value="1"/>
</dbReference>
<keyword evidence="11 14" id="KW-0234">DNA repair</keyword>
<comment type="caution">
    <text evidence="17">The sequence shown here is derived from an EMBL/GenBank/DDBJ whole genome shotgun (WGS) entry which is preliminary data.</text>
</comment>
<dbReference type="Pfam" id="PF21530">
    <property type="entry name" value="Pif1_2B_dom"/>
    <property type="match status" value="1"/>
</dbReference>
<evidence type="ECO:0000256" key="14">
    <source>
        <dbReference type="HAMAP-Rule" id="MF_03176"/>
    </source>
</evidence>
<dbReference type="SUPFAM" id="SSF52540">
    <property type="entry name" value="P-loop containing nucleoside triphosphate hydrolases"/>
    <property type="match status" value="2"/>
</dbReference>
<dbReference type="GO" id="GO:0005739">
    <property type="term" value="C:mitochondrion"/>
    <property type="evidence" value="ECO:0007669"/>
    <property type="project" value="UniProtKB-SubCell"/>
</dbReference>
<evidence type="ECO:0000256" key="7">
    <source>
        <dbReference type="ARBA" id="ARBA00022840"/>
    </source>
</evidence>
<feature type="compositionally biased region" description="Polar residues" evidence="15">
    <location>
        <begin position="55"/>
        <end position="67"/>
    </location>
</feature>
<evidence type="ECO:0000256" key="11">
    <source>
        <dbReference type="ARBA" id="ARBA00023204"/>
    </source>
</evidence>
<evidence type="ECO:0000313" key="18">
    <source>
        <dbReference type="Proteomes" id="UP000310689"/>
    </source>
</evidence>
<dbReference type="EMBL" id="SPOI01000187">
    <property type="protein sequence ID" value="TIB33312.1"/>
    <property type="molecule type" value="Genomic_DNA"/>
</dbReference>
<dbReference type="InterPro" id="IPR049163">
    <property type="entry name" value="Pif1-like_2B_dom"/>
</dbReference>
<dbReference type="GO" id="GO:0003697">
    <property type="term" value="F:single-stranded DNA binding"/>
    <property type="evidence" value="ECO:0007669"/>
    <property type="project" value="UniProtKB-ARBA"/>
</dbReference>
<sequence>MGGPLKATNTDSKLNSFKRSWDDANHDSKEEKPAPQKNATDGAARRRAAIMAALSNASTGSALSAPTQEHAPKKLKPIQEKRSFVLNDSDLDGRDARDAKVSKESKDSNDPKSFNGPPPDVAKVNNPTSSATPAPLVQRKLRLSNEQQKVLQMVVDESKNVFFTGSAGTGKSVLLREIITSLRKKFKKGPESVAVTASTGIAACNIGGTTLHSFTGCGLCNENVNALTQKVKRNPKALKRWTRVKVLIIDEVSMVDGELFDKLEGLARNIRKRPEPFGNIQIVVCGDFFQLPPVSKGSAPNFCFDAESWTRVIAHTINLRQVFRQRDETFINMLNEMRFGKLSDNSIRIFKSLSRPLVFADQIQPTELYPLRQQVDQSNNGRMNQLEGETKTFSALDSGELPVDQRDKVLSNFMAPKQLHIKLGCQVMLIKNIDETLVNGSLGRVIDFIDAVRYTRGEASKRLEEDEEYDDSVHKARSAALGARKGDPQVSGQPTKKDQGIAYPLVHFLLPNGGYRELLCVPDVWRTEGVNGKIEASRNQVPLILAWSMSIHKSQGQTLERVKVDLSSIFERGQCYVAISRATSLDGLQILGFKPDKVMAHRRVIEWHKTLENV</sequence>
<evidence type="ECO:0000256" key="2">
    <source>
        <dbReference type="ARBA" id="ARBA00004604"/>
    </source>
</evidence>
<feature type="compositionally biased region" description="Basic and acidic residues" evidence="15">
    <location>
        <begin position="91"/>
        <end position="110"/>
    </location>
</feature>
<keyword evidence="5 14" id="KW-0378">Hydrolase</keyword>
<comment type="subcellular location">
    <subcellularLocation>
        <location evidence="2">Nucleus</location>
        <location evidence="2">Nucleolus</location>
    </subcellularLocation>
    <subcellularLocation>
        <location evidence="14">Nucleus</location>
    </subcellularLocation>
    <subcellularLocation>
        <location evidence="14">Mitochondrion</location>
    </subcellularLocation>
</comment>
<feature type="DNA-binding region" evidence="14">
    <location>
        <begin position="574"/>
        <end position="593"/>
    </location>
</feature>
<dbReference type="HAMAP" id="MF_03176">
    <property type="entry name" value="PIF1"/>
    <property type="match status" value="1"/>
</dbReference>
<dbReference type="GO" id="GO:0043139">
    <property type="term" value="F:5'-3' DNA helicase activity"/>
    <property type="evidence" value="ECO:0007669"/>
    <property type="project" value="UniProtKB-UniRule"/>
</dbReference>
<dbReference type="InterPro" id="IPR010285">
    <property type="entry name" value="DNA_helicase_pif1-like_DEAD"/>
</dbReference>
<accession>A0A4T0IXH8</accession>
<dbReference type="InterPro" id="IPR048293">
    <property type="entry name" value="PIF1_RRM3_pfh1"/>
</dbReference>
<evidence type="ECO:0000256" key="10">
    <source>
        <dbReference type="ARBA" id="ARBA00023172"/>
    </source>
</evidence>
<dbReference type="GO" id="GO:0006281">
    <property type="term" value="P:DNA repair"/>
    <property type="evidence" value="ECO:0007669"/>
    <property type="project" value="UniProtKB-UniRule"/>
</dbReference>
<evidence type="ECO:0000256" key="4">
    <source>
        <dbReference type="ARBA" id="ARBA00022763"/>
    </source>
</evidence>
<gene>
    <name evidence="14" type="primary">PIF1</name>
    <name evidence="17" type="ORF">E3P86_03014</name>
</gene>
<protein>
    <recommendedName>
        <fullName evidence="14">ATP-dependent DNA helicase PIF1</fullName>
        <ecNumber evidence="14">5.6.2.3</ecNumber>
    </recommendedName>
    <alternativeName>
        <fullName evidence="14">DNA 5'-3' helicase PIF1</fullName>
    </alternativeName>
    <alternativeName>
        <fullName evidence="14">DNA repair and recombination helicase PIF1</fullName>
    </alternativeName>
</protein>
<feature type="compositionally biased region" description="Basic and acidic residues" evidence="15">
    <location>
        <begin position="19"/>
        <end position="34"/>
    </location>
</feature>
<dbReference type="GO" id="GO:0000723">
    <property type="term" value="P:telomere maintenance"/>
    <property type="evidence" value="ECO:0007669"/>
    <property type="project" value="InterPro"/>
</dbReference>
<dbReference type="CDD" id="cd18809">
    <property type="entry name" value="SF1_C_RecD"/>
    <property type="match status" value="1"/>
</dbReference>
<comment type="cofactor">
    <cofactor evidence="1 14">
        <name>Mg(2+)</name>
        <dbReference type="ChEBI" id="CHEBI:18420"/>
    </cofactor>
</comment>
<keyword evidence="4 14" id="KW-0227">DNA damage</keyword>
<keyword evidence="3 14" id="KW-0547">Nucleotide-binding</keyword>
<keyword evidence="12 14" id="KW-0413">Isomerase</keyword>
<evidence type="ECO:0000256" key="1">
    <source>
        <dbReference type="ARBA" id="ARBA00001946"/>
    </source>
</evidence>
<evidence type="ECO:0000259" key="16">
    <source>
        <dbReference type="SMART" id="SM00382"/>
    </source>
</evidence>
<dbReference type="EC" id="5.6.2.3" evidence="14"/>
<keyword evidence="8 14" id="KW-0238">DNA-binding</keyword>
<dbReference type="PANTHER" id="PTHR47642:SF5">
    <property type="entry name" value="ATP-DEPENDENT DNA HELICASE"/>
    <property type="match status" value="1"/>
</dbReference>
<comment type="similarity">
    <text evidence="14">Belongs to the helicase family. PIF1 subfamily.</text>
</comment>
<evidence type="ECO:0000313" key="17">
    <source>
        <dbReference type="EMBL" id="TIB33312.1"/>
    </source>
</evidence>
<dbReference type="GO" id="GO:0016887">
    <property type="term" value="F:ATP hydrolysis activity"/>
    <property type="evidence" value="ECO:0007669"/>
    <property type="project" value="RHEA"/>
</dbReference>
<comment type="function">
    <text evidence="14">DNA-dependent ATPase and 5'-3' DNA helicase required for the maintenance of both mitochondrial and nuclear genome stability.</text>
</comment>
<keyword evidence="13 14" id="KW-0539">Nucleus</keyword>
<dbReference type="GO" id="GO:0005730">
    <property type="term" value="C:nucleolus"/>
    <property type="evidence" value="ECO:0007669"/>
    <property type="project" value="UniProtKB-SubCell"/>
</dbReference>
<evidence type="ECO:0000256" key="12">
    <source>
        <dbReference type="ARBA" id="ARBA00023235"/>
    </source>
</evidence>
<feature type="binding site" evidence="14">
    <location>
        <begin position="165"/>
        <end position="172"/>
    </location>
    <ligand>
        <name>ATP</name>
        <dbReference type="ChEBI" id="CHEBI:30616"/>
    </ligand>
</feature>
<dbReference type="AlphaFoldDB" id="A0A4T0IXH8"/>
<keyword evidence="7 14" id="KW-0067">ATP-binding</keyword>
<dbReference type="InterPro" id="IPR003593">
    <property type="entry name" value="AAA+_ATPase"/>
</dbReference>
<dbReference type="InterPro" id="IPR027417">
    <property type="entry name" value="P-loop_NTPase"/>
</dbReference>
<comment type="catalytic activity">
    <reaction evidence="14">
        <text>ATP + H2O = ADP + phosphate + H(+)</text>
        <dbReference type="Rhea" id="RHEA:13065"/>
        <dbReference type="ChEBI" id="CHEBI:15377"/>
        <dbReference type="ChEBI" id="CHEBI:15378"/>
        <dbReference type="ChEBI" id="CHEBI:30616"/>
        <dbReference type="ChEBI" id="CHEBI:43474"/>
        <dbReference type="ChEBI" id="CHEBI:456216"/>
        <dbReference type="EC" id="5.6.2.3"/>
    </reaction>
</comment>
<dbReference type="Gene3D" id="3.40.50.300">
    <property type="entry name" value="P-loop containing nucleotide triphosphate hydrolases"/>
    <property type="match status" value="2"/>
</dbReference>
<feature type="domain" description="AAA+ ATPase" evidence="16">
    <location>
        <begin position="157"/>
        <end position="453"/>
    </location>
</feature>
<keyword evidence="9 14" id="KW-0496">Mitochondrion</keyword>
<evidence type="ECO:0000256" key="13">
    <source>
        <dbReference type="ARBA" id="ARBA00023242"/>
    </source>
</evidence>
<evidence type="ECO:0000256" key="15">
    <source>
        <dbReference type="SAM" id="MobiDB-lite"/>
    </source>
</evidence>
<dbReference type="Pfam" id="PF05970">
    <property type="entry name" value="PIF1"/>
    <property type="match status" value="1"/>
</dbReference>
<dbReference type="GO" id="GO:0005524">
    <property type="term" value="F:ATP binding"/>
    <property type="evidence" value="ECO:0007669"/>
    <property type="project" value="UniProtKB-UniRule"/>
</dbReference>
<evidence type="ECO:0000256" key="5">
    <source>
        <dbReference type="ARBA" id="ARBA00022801"/>
    </source>
</evidence>
<evidence type="ECO:0000256" key="3">
    <source>
        <dbReference type="ARBA" id="ARBA00022741"/>
    </source>
</evidence>
<organism evidence="17 18">
    <name type="scientific">Wallemia ichthyophaga</name>
    <dbReference type="NCBI Taxonomy" id="245174"/>
    <lineage>
        <taxon>Eukaryota</taxon>
        <taxon>Fungi</taxon>
        <taxon>Dikarya</taxon>
        <taxon>Basidiomycota</taxon>
        <taxon>Wallemiomycotina</taxon>
        <taxon>Wallemiomycetes</taxon>
        <taxon>Wallemiales</taxon>
        <taxon>Wallemiaceae</taxon>
        <taxon>Wallemia</taxon>
    </lineage>
</organism>
<evidence type="ECO:0000256" key="8">
    <source>
        <dbReference type="ARBA" id="ARBA00023125"/>
    </source>
</evidence>
<feature type="compositionally biased region" description="Polar residues" evidence="15">
    <location>
        <begin position="7"/>
        <end position="18"/>
    </location>
</feature>
<evidence type="ECO:0000256" key="9">
    <source>
        <dbReference type="ARBA" id="ARBA00023128"/>
    </source>
</evidence>
<dbReference type="Proteomes" id="UP000310689">
    <property type="component" value="Unassembled WGS sequence"/>
</dbReference>
<dbReference type="CDD" id="cd18037">
    <property type="entry name" value="DEXSc_Pif1_like"/>
    <property type="match status" value="1"/>
</dbReference>
<comment type="subunit">
    <text evidence="14">Monomer.</text>
</comment>
<name>A0A4T0IXH8_WALIC</name>
<dbReference type="InterPro" id="IPR051055">
    <property type="entry name" value="PIF1_helicase"/>
</dbReference>
<proteinExistence type="inferred from homology"/>
<dbReference type="GO" id="GO:0006310">
    <property type="term" value="P:DNA recombination"/>
    <property type="evidence" value="ECO:0007669"/>
    <property type="project" value="UniProtKB-UniRule"/>
</dbReference>
<evidence type="ECO:0000256" key="6">
    <source>
        <dbReference type="ARBA" id="ARBA00022806"/>
    </source>
</evidence>
<dbReference type="SMART" id="SM00382">
    <property type="entry name" value="AAA"/>
    <property type="match status" value="1"/>
</dbReference>
<reference evidence="17 18" key="1">
    <citation type="submission" date="2019-03" db="EMBL/GenBank/DDBJ databases">
        <title>Sequencing 23 genomes of Wallemia ichthyophaga.</title>
        <authorList>
            <person name="Gostincar C."/>
        </authorList>
    </citation>
    <scope>NUCLEOTIDE SEQUENCE [LARGE SCALE GENOMIC DNA]</scope>
    <source>
        <strain evidence="17 18">EXF-6200</strain>
    </source>
</reference>
<keyword evidence="10 14" id="KW-0233">DNA recombination</keyword>
<dbReference type="FunFam" id="3.40.50.300:FF:001226">
    <property type="entry name" value="ATP-dependent DNA helicase PIF1"/>
    <property type="match status" value="1"/>
</dbReference>
<feature type="region of interest" description="Disordered" evidence="15">
    <location>
        <begin position="1"/>
        <end position="134"/>
    </location>
</feature>
<keyword evidence="6 14" id="KW-0347">Helicase</keyword>